<keyword evidence="5 6" id="KW-0472">Membrane</keyword>
<name>D8K7I1_NITWC</name>
<feature type="domain" description="Major facilitator superfamily (MFS) profile" evidence="7">
    <location>
        <begin position="245"/>
        <end position="429"/>
    </location>
</feature>
<proteinExistence type="predicted"/>
<dbReference type="RefSeq" id="WP_013220949.1">
    <property type="nucleotide sequence ID" value="NC_014315.1"/>
</dbReference>
<feature type="transmembrane region" description="Helical" evidence="6">
    <location>
        <begin position="402"/>
        <end position="424"/>
    </location>
</feature>
<feature type="transmembrane region" description="Helical" evidence="6">
    <location>
        <begin position="88"/>
        <end position="106"/>
    </location>
</feature>
<feature type="transmembrane region" description="Helical" evidence="6">
    <location>
        <begin position="55"/>
        <end position="76"/>
    </location>
</feature>
<keyword evidence="9" id="KW-1185">Reference proteome</keyword>
<comment type="subcellular location">
    <subcellularLocation>
        <location evidence="1">Endomembrane system</location>
        <topology evidence="1">Multi-pass membrane protein</topology>
    </subcellularLocation>
</comment>
<protein>
    <submittedName>
        <fullName evidence="8">Major facilitator superfamily MFS_1</fullName>
    </submittedName>
</protein>
<feature type="transmembrane region" description="Helical" evidence="6">
    <location>
        <begin position="112"/>
        <end position="134"/>
    </location>
</feature>
<keyword evidence="2" id="KW-0813">Transport</keyword>
<dbReference type="PANTHER" id="PTHR23519:SF1">
    <property type="entry name" value="AUTOPHAGY-RELATED PROTEIN 22"/>
    <property type="match status" value="1"/>
</dbReference>
<dbReference type="Pfam" id="PF11700">
    <property type="entry name" value="ATG22"/>
    <property type="match status" value="2"/>
</dbReference>
<dbReference type="KEGG" id="nwa:Nwat_2024"/>
<evidence type="ECO:0000256" key="6">
    <source>
        <dbReference type="SAM" id="Phobius"/>
    </source>
</evidence>
<dbReference type="PROSITE" id="PS50850">
    <property type="entry name" value="MFS"/>
    <property type="match status" value="1"/>
</dbReference>
<evidence type="ECO:0000256" key="1">
    <source>
        <dbReference type="ARBA" id="ARBA00004127"/>
    </source>
</evidence>
<gene>
    <name evidence="8" type="ordered locus">Nwat_2024</name>
</gene>
<dbReference type="EMBL" id="CP002086">
    <property type="protein sequence ID" value="ADJ28858.1"/>
    <property type="molecule type" value="Genomic_DNA"/>
</dbReference>
<dbReference type="Gene3D" id="1.20.1250.20">
    <property type="entry name" value="MFS general substrate transporter like domains"/>
    <property type="match status" value="2"/>
</dbReference>
<dbReference type="HOGENOM" id="CLU_017518_3_1_6"/>
<feature type="transmembrane region" description="Helical" evidence="6">
    <location>
        <begin position="194"/>
        <end position="212"/>
    </location>
</feature>
<evidence type="ECO:0000256" key="3">
    <source>
        <dbReference type="ARBA" id="ARBA00022692"/>
    </source>
</evidence>
<feature type="transmembrane region" description="Helical" evidence="6">
    <location>
        <begin position="155"/>
        <end position="174"/>
    </location>
</feature>
<feature type="transmembrane region" description="Helical" evidence="6">
    <location>
        <begin position="371"/>
        <end position="396"/>
    </location>
</feature>
<feature type="transmembrane region" description="Helical" evidence="6">
    <location>
        <begin position="21"/>
        <end position="43"/>
    </location>
</feature>
<dbReference type="PANTHER" id="PTHR23519">
    <property type="entry name" value="AUTOPHAGY-RELATED PROTEIN 22"/>
    <property type="match status" value="1"/>
</dbReference>
<dbReference type="AlphaFoldDB" id="D8K7I1"/>
<feature type="transmembrane region" description="Helical" evidence="6">
    <location>
        <begin position="283"/>
        <end position="304"/>
    </location>
</feature>
<organism evidence="8 9">
    <name type="scientific">Nitrosococcus watsoni (strain C-113)</name>
    <dbReference type="NCBI Taxonomy" id="105559"/>
    <lineage>
        <taxon>Bacteria</taxon>
        <taxon>Pseudomonadati</taxon>
        <taxon>Pseudomonadota</taxon>
        <taxon>Gammaproteobacteria</taxon>
        <taxon>Chromatiales</taxon>
        <taxon>Chromatiaceae</taxon>
        <taxon>Nitrosococcus</taxon>
    </lineage>
</organism>
<dbReference type="OrthoDB" id="9768783at2"/>
<dbReference type="SUPFAM" id="SSF103473">
    <property type="entry name" value="MFS general substrate transporter"/>
    <property type="match status" value="1"/>
</dbReference>
<dbReference type="eggNOG" id="COG2270">
    <property type="taxonomic scope" value="Bacteria"/>
</dbReference>
<dbReference type="InterPro" id="IPR036259">
    <property type="entry name" value="MFS_trans_sf"/>
</dbReference>
<reference evidence="8 9" key="1">
    <citation type="submission" date="2010-06" db="EMBL/GenBank/DDBJ databases">
        <title>Complete sequence of chromosome of Nitrosococcus watsoni C-113.</title>
        <authorList>
            <consortium name="US DOE Joint Genome Institute"/>
            <person name="Lucas S."/>
            <person name="Copeland A."/>
            <person name="Lapidus A."/>
            <person name="Cheng J.-F."/>
            <person name="Bruce D."/>
            <person name="Goodwin L."/>
            <person name="Pitluck S."/>
            <person name="Malfatti S.A."/>
            <person name="Chain P.S.G."/>
            <person name="Land M."/>
            <person name="Hauser L."/>
            <person name="Kyrpides N."/>
            <person name="Ivanova N."/>
            <person name="Cambell M.A."/>
            <person name="Heidelberg J.F."/>
            <person name="Klotz M.G."/>
            <person name="Woyke T."/>
        </authorList>
    </citation>
    <scope>NUCLEOTIDE SEQUENCE [LARGE SCALE GENOMIC DNA]</scope>
    <source>
        <strain evidence="8 9">C-113</strain>
    </source>
</reference>
<feature type="transmembrane region" description="Helical" evidence="6">
    <location>
        <begin position="246"/>
        <end position="271"/>
    </location>
</feature>
<feature type="transmembrane region" description="Helical" evidence="6">
    <location>
        <begin position="337"/>
        <end position="359"/>
    </location>
</feature>
<dbReference type="GO" id="GO:0022857">
    <property type="term" value="F:transmembrane transporter activity"/>
    <property type="evidence" value="ECO:0007669"/>
    <property type="project" value="InterPro"/>
</dbReference>
<evidence type="ECO:0000256" key="2">
    <source>
        <dbReference type="ARBA" id="ARBA00022448"/>
    </source>
</evidence>
<dbReference type="InterPro" id="IPR024671">
    <property type="entry name" value="Atg22-like"/>
</dbReference>
<accession>D8K7I1</accession>
<evidence type="ECO:0000256" key="4">
    <source>
        <dbReference type="ARBA" id="ARBA00022989"/>
    </source>
</evidence>
<evidence type="ECO:0000313" key="9">
    <source>
        <dbReference type="Proteomes" id="UP000000393"/>
    </source>
</evidence>
<dbReference type="GO" id="GO:0012505">
    <property type="term" value="C:endomembrane system"/>
    <property type="evidence" value="ECO:0007669"/>
    <property type="project" value="UniProtKB-SubCell"/>
</dbReference>
<evidence type="ECO:0000313" key="8">
    <source>
        <dbReference type="EMBL" id="ADJ28858.1"/>
    </source>
</evidence>
<feature type="transmembrane region" description="Helical" evidence="6">
    <location>
        <begin position="313"/>
        <end position="331"/>
    </location>
</feature>
<sequence>MTQFGHHSAPASKASLISWAFYDWANSAFAAVITTFVFAAYFTRQVAENETLGSAQWGNIVGISGLVIAITGPLLGAIADQGGRRKPWIIVFTLLCVIATALLWFIKPAPDYVWLALLLVGLGTLGAEFAFIFYNAMLPGLAGPEYVGRWSGWGWSIGYAGGVACLIVALLAFIQGGKQWFGLDPASAEPIRATFPLVAGWYLLFALPLFFITPDTQGTGKPLWRATKDGMRQLYNSIRHVRQYSAIVRFLIARMFYIDGLATLFAFGGVYAAGTFHMNEQQILLFGIALNVTAGLGAAAFAWIDDWIGSKQTILLSLIALILLATLVLIVETSALFWTFGLLLGIFVGPAQAASRSFLARVAPESLRNEMFGLFALSGKATAFLGPLLVGWITYLAGSQRIGMSIIVILFLIGFVLMLTVPAAKQTEE</sequence>
<dbReference type="Proteomes" id="UP000000393">
    <property type="component" value="Chromosome"/>
</dbReference>
<dbReference type="InterPro" id="IPR050495">
    <property type="entry name" value="ATG22/LtaA_families"/>
</dbReference>
<dbReference type="InterPro" id="IPR020846">
    <property type="entry name" value="MFS_dom"/>
</dbReference>
<keyword evidence="4 6" id="KW-1133">Transmembrane helix</keyword>
<evidence type="ECO:0000259" key="7">
    <source>
        <dbReference type="PROSITE" id="PS50850"/>
    </source>
</evidence>
<keyword evidence="3 6" id="KW-0812">Transmembrane</keyword>
<evidence type="ECO:0000256" key="5">
    <source>
        <dbReference type="ARBA" id="ARBA00023136"/>
    </source>
</evidence>